<evidence type="ECO:0000313" key="9">
    <source>
        <dbReference type="EMBL" id="QNR25440.1"/>
    </source>
</evidence>
<accession>A0A7H0VI92</accession>
<dbReference type="Pfam" id="PF00342">
    <property type="entry name" value="PGI"/>
    <property type="match status" value="1"/>
</dbReference>
<evidence type="ECO:0000256" key="7">
    <source>
        <dbReference type="HAMAP-Rule" id="MF_00473"/>
    </source>
</evidence>
<keyword evidence="10" id="KW-1185">Reference proteome</keyword>
<dbReference type="GO" id="GO:0004347">
    <property type="term" value="F:glucose-6-phosphate isomerase activity"/>
    <property type="evidence" value="ECO:0007669"/>
    <property type="project" value="UniProtKB-UniRule"/>
</dbReference>
<dbReference type="PROSITE" id="PS51463">
    <property type="entry name" value="P_GLUCOSE_ISOMERASE_3"/>
    <property type="match status" value="1"/>
</dbReference>
<dbReference type="GO" id="GO:0097367">
    <property type="term" value="F:carbohydrate derivative binding"/>
    <property type="evidence" value="ECO:0007669"/>
    <property type="project" value="InterPro"/>
</dbReference>
<dbReference type="PROSITE" id="PS00174">
    <property type="entry name" value="P_GLUCOSE_ISOMERASE_2"/>
    <property type="match status" value="1"/>
</dbReference>
<dbReference type="EC" id="5.3.1.9" evidence="7"/>
<dbReference type="AlphaFoldDB" id="A0A7H0VI92"/>
<dbReference type="InterPro" id="IPR001672">
    <property type="entry name" value="G6P_Isomerase"/>
</dbReference>
<evidence type="ECO:0000256" key="6">
    <source>
        <dbReference type="ARBA" id="ARBA00029321"/>
    </source>
</evidence>
<evidence type="ECO:0000256" key="4">
    <source>
        <dbReference type="ARBA" id="ARBA00023152"/>
    </source>
</evidence>
<reference evidence="9 10" key="1">
    <citation type="submission" date="2020-08" db="EMBL/GenBank/DDBJ databases">
        <title>Croceimicrobium hydrocarbonivorans gen. nov., sp. nov., a novel marine bacterium isolated from a bacterial consortium that degrades polyethylene terephthalate.</title>
        <authorList>
            <person name="Liu R."/>
        </authorList>
    </citation>
    <scope>NUCLEOTIDE SEQUENCE [LARGE SCALE GENOMIC DNA]</scope>
    <source>
        <strain evidence="9 10">A20-9</strain>
    </source>
</reference>
<dbReference type="PANTHER" id="PTHR11469">
    <property type="entry name" value="GLUCOSE-6-PHOSPHATE ISOMERASE"/>
    <property type="match status" value="1"/>
</dbReference>
<dbReference type="GO" id="GO:0006096">
    <property type="term" value="P:glycolytic process"/>
    <property type="evidence" value="ECO:0007669"/>
    <property type="project" value="UniProtKB-UniRule"/>
</dbReference>
<organism evidence="9 10">
    <name type="scientific">Croceimicrobium hydrocarbonivorans</name>
    <dbReference type="NCBI Taxonomy" id="2761580"/>
    <lineage>
        <taxon>Bacteria</taxon>
        <taxon>Pseudomonadati</taxon>
        <taxon>Bacteroidota</taxon>
        <taxon>Flavobacteriia</taxon>
        <taxon>Flavobacteriales</taxon>
        <taxon>Owenweeksiaceae</taxon>
        <taxon>Croceimicrobium</taxon>
    </lineage>
</organism>
<dbReference type="RefSeq" id="WP_210759968.1">
    <property type="nucleotide sequence ID" value="NZ_CP060139.1"/>
</dbReference>
<dbReference type="InterPro" id="IPR046348">
    <property type="entry name" value="SIS_dom_sf"/>
</dbReference>
<evidence type="ECO:0000313" key="10">
    <source>
        <dbReference type="Proteomes" id="UP000516305"/>
    </source>
</evidence>
<dbReference type="UniPathway" id="UPA00138"/>
<dbReference type="GO" id="GO:0048029">
    <property type="term" value="F:monosaccharide binding"/>
    <property type="evidence" value="ECO:0007669"/>
    <property type="project" value="TreeGrafter"/>
</dbReference>
<dbReference type="HAMAP" id="MF_00473">
    <property type="entry name" value="G6P_isomerase"/>
    <property type="match status" value="1"/>
</dbReference>
<dbReference type="PANTHER" id="PTHR11469:SF1">
    <property type="entry name" value="GLUCOSE-6-PHOSPHATE ISOMERASE"/>
    <property type="match status" value="1"/>
</dbReference>
<comment type="pathway">
    <text evidence="1 7 8">Carbohydrate degradation; glycolysis; D-glyceraldehyde 3-phosphate and glycerone phosphate from D-glucose: step 2/4.</text>
</comment>
<comment type="similarity">
    <text evidence="2 7 8">Belongs to the GPI family.</text>
</comment>
<dbReference type="KEGG" id="chyd:H4K34_06260"/>
<dbReference type="UniPathway" id="UPA00109">
    <property type="reaction ID" value="UER00181"/>
</dbReference>
<dbReference type="Proteomes" id="UP000516305">
    <property type="component" value="Chromosome"/>
</dbReference>
<dbReference type="InterPro" id="IPR035476">
    <property type="entry name" value="SIS_PGI_1"/>
</dbReference>
<feature type="active site" evidence="7">
    <location>
        <position position="514"/>
    </location>
</feature>
<dbReference type="InterPro" id="IPR018189">
    <property type="entry name" value="Phosphoglucose_isomerase_CS"/>
</dbReference>
<dbReference type="Gene3D" id="1.10.1390.10">
    <property type="match status" value="1"/>
</dbReference>
<dbReference type="InterPro" id="IPR035482">
    <property type="entry name" value="SIS_PGI_2"/>
</dbReference>
<dbReference type="PRINTS" id="PR00662">
    <property type="entry name" value="G6PISOMERASE"/>
</dbReference>
<evidence type="ECO:0000256" key="1">
    <source>
        <dbReference type="ARBA" id="ARBA00004926"/>
    </source>
</evidence>
<feature type="active site" evidence="7">
    <location>
        <position position="386"/>
    </location>
</feature>
<keyword evidence="5 7" id="KW-0413">Isomerase</keyword>
<dbReference type="PROSITE" id="PS00765">
    <property type="entry name" value="P_GLUCOSE_ISOMERASE_1"/>
    <property type="match status" value="1"/>
</dbReference>
<sequence>MLKRIDPSQTKAWTQLESKAREMREKHLKDLFAEDPNRFEKMKREHKDLLFDFSKNLIDAESLELLEELFSECGVKEGIQAMLSGEKINETEGRAVLHTALRNFSDEEILVDGQSVNEDIEKVLEQMQDFSDLIISGNWKGYSGKTIKHIVNIGIGGSDLGPLMVYEALKPYHNHLRCHYVSNVDGAHINETLKDLDPEQTLFIIASKTFTTQETMTNARSAREWFLRSNASENDIAKHFVAVSTNREKVIDFGIDPTNMFVFWDWVGGRYSVWSAIGLSLACGLGYKNFEKFLRGAHSMDRHLAEADFKNNIPMQMAALGIWYVNFMGAESEAIIPYDQNMHRFAAYFQQGNMESNGKYIDRNGQKVSYATGPIIWGEPGTNGQHAFFQLMHQGTRFIPADFIGFAESHYTMGDHHLKLLSNFLAQTEALMIGKTKEEVEAEMKAKGSSEEEIAKIAPYRVFEGNRPTTSILGQKSDPESLGALIAAYEHKIFIQGLVWNIYSFDQWGVELGKALANTILPLLSEGGEIDKDASTKGLITYIRNRRGIKG</sequence>
<evidence type="ECO:0000256" key="8">
    <source>
        <dbReference type="RuleBase" id="RU000612"/>
    </source>
</evidence>
<evidence type="ECO:0000256" key="5">
    <source>
        <dbReference type="ARBA" id="ARBA00023235"/>
    </source>
</evidence>
<dbReference type="FunFam" id="3.40.50.10490:FF:000004">
    <property type="entry name" value="Glucose-6-phosphate isomerase"/>
    <property type="match status" value="1"/>
</dbReference>
<evidence type="ECO:0000256" key="3">
    <source>
        <dbReference type="ARBA" id="ARBA00022432"/>
    </source>
</evidence>
<proteinExistence type="inferred from homology"/>
<comment type="function">
    <text evidence="7">Catalyzes the reversible isomerization of glucose-6-phosphate to fructose-6-phosphate.</text>
</comment>
<keyword evidence="3 7" id="KW-0312">Gluconeogenesis</keyword>
<evidence type="ECO:0000256" key="2">
    <source>
        <dbReference type="ARBA" id="ARBA00006604"/>
    </source>
</evidence>
<dbReference type="CDD" id="cd05015">
    <property type="entry name" value="SIS_PGI_1"/>
    <property type="match status" value="1"/>
</dbReference>
<dbReference type="InterPro" id="IPR023096">
    <property type="entry name" value="G6P_Isomerase_C"/>
</dbReference>
<comment type="pathway">
    <text evidence="7">Carbohydrate biosynthesis; gluconeogenesis.</text>
</comment>
<dbReference type="Gene3D" id="3.40.50.10490">
    <property type="entry name" value="Glucose-6-phosphate isomerase like protein, domain 1"/>
    <property type="match status" value="2"/>
</dbReference>
<keyword evidence="4 7" id="KW-0324">Glycolysis</keyword>
<comment type="subcellular location">
    <subcellularLocation>
        <location evidence="7">Cytoplasm</location>
    </subcellularLocation>
</comment>
<name>A0A7H0VI92_9FLAO</name>
<dbReference type="EMBL" id="CP060139">
    <property type="protein sequence ID" value="QNR25440.1"/>
    <property type="molecule type" value="Genomic_DNA"/>
</dbReference>
<gene>
    <name evidence="7 9" type="primary">pgi</name>
    <name evidence="9" type="ORF">H4K34_06260</name>
</gene>
<feature type="active site" description="Proton donor" evidence="7">
    <location>
        <position position="355"/>
    </location>
</feature>
<keyword evidence="7" id="KW-0963">Cytoplasm</keyword>
<dbReference type="GO" id="GO:0005829">
    <property type="term" value="C:cytosol"/>
    <property type="evidence" value="ECO:0007669"/>
    <property type="project" value="TreeGrafter"/>
</dbReference>
<dbReference type="NCBIfam" id="NF001211">
    <property type="entry name" value="PRK00179.1"/>
    <property type="match status" value="1"/>
</dbReference>
<dbReference type="CDD" id="cd05016">
    <property type="entry name" value="SIS_PGI_2"/>
    <property type="match status" value="1"/>
</dbReference>
<comment type="catalytic activity">
    <reaction evidence="6 7 8">
        <text>alpha-D-glucose 6-phosphate = beta-D-fructose 6-phosphate</text>
        <dbReference type="Rhea" id="RHEA:11816"/>
        <dbReference type="ChEBI" id="CHEBI:57634"/>
        <dbReference type="ChEBI" id="CHEBI:58225"/>
        <dbReference type="EC" id="5.3.1.9"/>
    </reaction>
</comment>
<dbReference type="GO" id="GO:0051156">
    <property type="term" value="P:glucose 6-phosphate metabolic process"/>
    <property type="evidence" value="ECO:0007669"/>
    <property type="project" value="TreeGrafter"/>
</dbReference>
<dbReference type="SUPFAM" id="SSF53697">
    <property type="entry name" value="SIS domain"/>
    <property type="match status" value="1"/>
</dbReference>
<dbReference type="GO" id="GO:0006094">
    <property type="term" value="P:gluconeogenesis"/>
    <property type="evidence" value="ECO:0007669"/>
    <property type="project" value="UniProtKB-UniRule"/>
</dbReference>
<protein>
    <recommendedName>
        <fullName evidence="7">Glucose-6-phosphate isomerase</fullName>
        <shortName evidence="7">GPI</shortName>
        <ecNumber evidence="7">5.3.1.9</ecNumber>
    </recommendedName>
    <alternativeName>
        <fullName evidence="7">Phosphoglucose isomerase</fullName>
        <shortName evidence="7">PGI</shortName>
    </alternativeName>
    <alternativeName>
        <fullName evidence="7">Phosphohexose isomerase</fullName>
        <shortName evidence="7">PHI</shortName>
    </alternativeName>
</protein>